<dbReference type="GO" id="GO:0005525">
    <property type="term" value="F:GTP binding"/>
    <property type="evidence" value="ECO:0007669"/>
    <property type="project" value="UniProtKB-UniRule"/>
</dbReference>
<dbReference type="GO" id="GO:0046872">
    <property type="term" value="F:metal ion binding"/>
    <property type="evidence" value="ECO:0007669"/>
    <property type="project" value="UniProtKB-KW"/>
</dbReference>
<gene>
    <name evidence="6 11" type="primary">hflX</name>
    <name evidence="10" type="ORF">C1876_08040</name>
    <name evidence="11" type="ORF">DMP09_12355</name>
</gene>
<keyword evidence="1 6" id="KW-0963">Cytoplasm</keyword>
<keyword evidence="12" id="KW-1185">Reference proteome</keyword>
<dbReference type="FunFam" id="3.40.50.11060:FF:000001">
    <property type="entry name" value="GTPase HflX"/>
    <property type="match status" value="1"/>
</dbReference>
<evidence type="ECO:0000256" key="4">
    <source>
        <dbReference type="ARBA" id="ARBA00022842"/>
    </source>
</evidence>
<dbReference type="EMBL" id="QICC01000060">
    <property type="protein sequence ID" value="RNM40858.1"/>
    <property type="molecule type" value="Genomic_DNA"/>
</dbReference>
<dbReference type="InterPro" id="IPR016496">
    <property type="entry name" value="GTPase_HflX"/>
</dbReference>
<dbReference type="Proteomes" id="UP000253817">
    <property type="component" value="Unassembled WGS sequence"/>
</dbReference>
<keyword evidence="3 6" id="KW-0547">Nucleotide-binding</keyword>
<feature type="binding site" evidence="7">
    <location>
        <begin position="270"/>
        <end position="273"/>
    </location>
    <ligand>
        <name>GTP</name>
        <dbReference type="ChEBI" id="CHEBI:37565"/>
    </ligand>
</feature>
<dbReference type="PIRSF" id="PIRSF006809">
    <property type="entry name" value="GTP-binding_hflX_prd"/>
    <property type="match status" value="1"/>
</dbReference>
<dbReference type="Pfam" id="PF16360">
    <property type="entry name" value="GTP-bdg_M"/>
    <property type="match status" value="1"/>
</dbReference>
<protein>
    <recommendedName>
        <fullName evidence="6">GTPase HflX</fullName>
    </recommendedName>
    <alternativeName>
        <fullName evidence="6">GTP-binding protein HflX</fullName>
    </alternativeName>
</protein>
<evidence type="ECO:0000313" key="13">
    <source>
        <dbReference type="Proteomes" id="UP000270112"/>
    </source>
</evidence>
<evidence type="ECO:0000256" key="6">
    <source>
        <dbReference type="HAMAP-Rule" id="MF_00900"/>
    </source>
</evidence>
<dbReference type="OrthoDB" id="9812272at2"/>
<dbReference type="InterPro" id="IPR025121">
    <property type="entry name" value="GTPase_HflX_N"/>
</dbReference>
<feature type="binding site" evidence="7">
    <location>
        <begin position="336"/>
        <end position="339"/>
    </location>
    <ligand>
        <name>GTP</name>
        <dbReference type="ChEBI" id="CHEBI:37565"/>
    </ligand>
</feature>
<reference evidence="13" key="2">
    <citation type="submission" date="2018-05" db="EMBL/GenBank/DDBJ databases">
        <title>Genome Sequencing of selected type strains of the family Eggerthellaceae.</title>
        <authorList>
            <person name="Danylec N."/>
            <person name="Stoll D.A."/>
            <person name="Doetsch A."/>
            <person name="Huch M."/>
        </authorList>
    </citation>
    <scope>NUCLEOTIDE SEQUENCE [LARGE SCALE GENOMIC DNA]</scope>
    <source>
        <strain evidence="13">DSM 16107</strain>
    </source>
</reference>
<dbReference type="CDD" id="cd01878">
    <property type="entry name" value="HflX"/>
    <property type="match status" value="1"/>
</dbReference>
<reference evidence="10 12" key="1">
    <citation type="journal article" date="2018" name="Elife">
        <title>Discovery and characterization of a prevalent human gut bacterial enzyme sufficient for the inactivation of a family of plant toxins.</title>
        <authorList>
            <person name="Koppel N."/>
            <person name="Bisanz J.E."/>
            <person name="Pandelia M.E."/>
            <person name="Turnbaugh P.J."/>
            <person name="Balskus E.P."/>
        </authorList>
    </citation>
    <scope>NUCLEOTIDE SEQUENCE [LARGE SCALE GENOMIC DNA]</scope>
    <source>
        <strain evidence="10 12">DSM 16107</strain>
    </source>
</reference>
<dbReference type="InterPro" id="IPR027417">
    <property type="entry name" value="P-loop_NTPase"/>
</dbReference>
<reference evidence="11" key="3">
    <citation type="journal article" date="2019" name="Microbiol. Resour. Announc.">
        <title>Draft Genome Sequences of Type Strains of Gordonibacter faecihominis, Paraeggerthella hongkongensis, Parvibacter caecicola,Slackia equolifaciens, Slackia faecicanis, and Slackia isoflavoniconvertens.</title>
        <authorList>
            <person name="Danylec N."/>
            <person name="Stoll D.A."/>
            <person name="Dotsch A."/>
            <person name="Huch M."/>
        </authorList>
    </citation>
    <scope>NUCLEOTIDE SEQUENCE</scope>
    <source>
        <strain evidence="11">DSM 16107</strain>
    </source>
</reference>
<feature type="binding site" evidence="8">
    <location>
        <position position="230"/>
    </location>
    <ligand>
        <name>Mg(2+)</name>
        <dbReference type="ChEBI" id="CHEBI:18420"/>
    </ligand>
</feature>
<dbReference type="InterPro" id="IPR030394">
    <property type="entry name" value="G_HFLX_dom"/>
</dbReference>
<feature type="domain" description="Hflx-type G" evidence="9">
    <location>
        <begin position="217"/>
        <end position="382"/>
    </location>
</feature>
<comment type="function">
    <text evidence="6">GTPase that associates with the 50S ribosomal subunit and may have a role during protein synthesis or ribosome biogenesis.</text>
</comment>
<comment type="similarity">
    <text evidence="6">Belongs to the TRAFAC class OBG-HflX-like GTPase superfamily. HflX GTPase family.</text>
</comment>
<evidence type="ECO:0000256" key="1">
    <source>
        <dbReference type="ARBA" id="ARBA00022490"/>
    </source>
</evidence>
<keyword evidence="4 8" id="KW-0460">Magnesium</keyword>
<keyword evidence="2 8" id="KW-0479">Metal-binding</keyword>
<dbReference type="PANTHER" id="PTHR10229">
    <property type="entry name" value="GTP-BINDING PROTEIN HFLX"/>
    <property type="match status" value="1"/>
</dbReference>
<dbReference type="InterPro" id="IPR006073">
    <property type="entry name" value="GTP-bd"/>
</dbReference>
<dbReference type="PROSITE" id="PS51705">
    <property type="entry name" value="G_HFLX"/>
    <property type="match status" value="1"/>
</dbReference>
<dbReference type="SUPFAM" id="SSF52540">
    <property type="entry name" value="P-loop containing nucleoside triphosphate hydrolases"/>
    <property type="match status" value="1"/>
</dbReference>
<comment type="cofactor">
    <cofactor evidence="8">
        <name>Mg(2+)</name>
        <dbReference type="ChEBI" id="CHEBI:18420"/>
    </cofactor>
</comment>
<dbReference type="GO" id="GO:0005737">
    <property type="term" value="C:cytoplasm"/>
    <property type="evidence" value="ECO:0007669"/>
    <property type="project" value="UniProtKB-SubCell"/>
</dbReference>
<feature type="binding site" evidence="7">
    <location>
        <begin position="223"/>
        <end position="230"/>
    </location>
    <ligand>
        <name>GTP</name>
        <dbReference type="ChEBI" id="CHEBI:37565"/>
    </ligand>
</feature>
<dbReference type="InterPro" id="IPR005225">
    <property type="entry name" value="Small_GTP-bd"/>
</dbReference>
<dbReference type="NCBIfam" id="TIGR03156">
    <property type="entry name" value="GTP_HflX"/>
    <property type="match status" value="1"/>
</dbReference>
<evidence type="ECO:0000256" key="8">
    <source>
        <dbReference type="PIRSR" id="PIRSR006809-2"/>
    </source>
</evidence>
<comment type="subcellular location">
    <subcellularLocation>
        <location evidence="6">Cytoplasm</location>
    </subcellularLocation>
    <text evidence="6">May associate with membranes.</text>
</comment>
<dbReference type="PRINTS" id="PR00326">
    <property type="entry name" value="GTP1OBG"/>
</dbReference>
<dbReference type="AlphaFoldDB" id="A0A3N0IV51"/>
<evidence type="ECO:0000313" key="12">
    <source>
        <dbReference type="Proteomes" id="UP000253817"/>
    </source>
</evidence>
<comment type="subunit">
    <text evidence="6">Monomer. Associates with the 50S ribosomal subunit.</text>
</comment>
<keyword evidence="5 6" id="KW-0342">GTP-binding</keyword>
<dbReference type="Pfam" id="PF01926">
    <property type="entry name" value="MMR_HSR1"/>
    <property type="match status" value="1"/>
</dbReference>
<dbReference type="RefSeq" id="WP_114546207.1">
    <property type="nucleotide sequence ID" value="NZ_CALJMG010000167.1"/>
</dbReference>
<dbReference type="EMBL" id="PPTT01000012">
    <property type="protein sequence ID" value="RDB68897.1"/>
    <property type="molecule type" value="Genomic_DNA"/>
</dbReference>
<dbReference type="GO" id="GO:0003924">
    <property type="term" value="F:GTPase activity"/>
    <property type="evidence" value="ECO:0007669"/>
    <property type="project" value="UniProtKB-UniRule"/>
</dbReference>
<dbReference type="Pfam" id="PF13167">
    <property type="entry name" value="GTP-bdg_N"/>
    <property type="match status" value="1"/>
</dbReference>
<feature type="binding site" evidence="7">
    <location>
        <begin position="248"/>
        <end position="252"/>
    </location>
    <ligand>
        <name>GTP</name>
        <dbReference type="ChEBI" id="CHEBI:37565"/>
    </ligand>
</feature>
<evidence type="ECO:0000259" key="9">
    <source>
        <dbReference type="PROSITE" id="PS51705"/>
    </source>
</evidence>
<accession>A0A3N0IV51</accession>
<dbReference type="InterPro" id="IPR032305">
    <property type="entry name" value="GTP-bd_M"/>
</dbReference>
<dbReference type="GO" id="GO:0043022">
    <property type="term" value="F:ribosome binding"/>
    <property type="evidence" value="ECO:0007669"/>
    <property type="project" value="TreeGrafter"/>
</dbReference>
<name>A0A3N0IV51_9ACTN</name>
<evidence type="ECO:0000256" key="3">
    <source>
        <dbReference type="ARBA" id="ARBA00022741"/>
    </source>
</evidence>
<dbReference type="InterPro" id="IPR042108">
    <property type="entry name" value="GTPase_HflX_N_sf"/>
</dbReference>
<dbReference type="NCBIfam" id="TIGR00231">
    <property type="entry name" value="small_GTP"/>
    <property type="match status" value="1"/>
</dbReference>
<comment type="caution">
    <text evidence="11">The sequence shown here is derived from an EMBL/GenBank/DDBJ whole genome shotgun (WGS) entry which is preliminary data.</text>
</comment>
<evidence type="ECO:0000313" key="10">
    <source>
        <dbReference type="EMBL" id="RDB68897.1"/>
    </source>
</evidence>
<dbReference type="Gene3D" id="6.10.250.2860">
    <property type="match status" value="1"/>
</dbReference>
<dbReference type="Proteomes" id="UP000270112">
    <property type="component" value="Unassembled WGS sequence"/>
</dbReference>
<dbReference type="Gene3D" id="3.40.50.11060">
    <property type="entry name" value="GTPase HflX, N-terminal domain"/>
    <property type="match status" value="1"/>
</dbReference>
<evidence type="ECO:0000313" key="11">
    <source>
        <dbReference type="EMBL" id="RNM40858.1"/>
    </source>
</evidence>
<sequence>MTEFESVITRGMTPVIEERRERAVLVGVDRPGTTWPLASSLAELERLVDTAGADVVASTTQKLDAPNPRTFVGTGKAEEVAELARAHAADLVVFDDELTPSQQANLEKVVGRDVKVIDRTALILDIFALHATSKEGRLQVRLAQNQYLLPRLRGMWAHLASNRMGGGVGSRFGEGESQLEVDRRMVRKRITSIKRELKHLSDVRAVQRESRYESGMFKVALAGYTNAGKSSLLNRLTSADVLAYDKLFATLDSTTRKFELPEGREITITDTVGFIQKLPTTLIEAFKSTLDEITGADVVLHVVDASSDEYEAQIAAVEDVLGQIEAQDLLRVLVFNKCDLLDDEHLDALKARHPQAQFVSAATGEGIAELIDHIARVASAQDEHLDVLIPYNRGDLVSVAHERCHILSETHEEAGTHIIMLAAPSYAGLFRPFALA</sequence>
<dbReference type="HAMAP" id="MF_00900">
    <property type="entry name" value="GTPase_HflX"/>
    <property type="match status" value="1"/>
</dbReference>
<dbReference type="Gene3D" id="3.40.50.300">
    <property type="entry name" value="P-loop containing nucleotide triphosphate hydrolases"/>
    <property type="match status" value="1"/>
</dbReference>
<feature type="binding site" evidence="8">
    <location>
        <position position="250"/>
    </location>
    <ligand>
        <name>Mg(2+)</name>
        <dbReference type="ChEBI" id="CHEBI:18420"/>
    </ligand>
</feature>
<dbReference type="PANTHER" id="PTHR10229:SF0">
    <property type="entry name" value="GTP-BINDING PROTEIN 6-RELATED"/>
    <property type="match status" value="1"/>
</dbReference>
<evidence type="ECO:0000256" key="5">
    <source>
        <dbReference type="ARBA" id="ARBA00023134"/>
    </source>
</evidence>
<evidence type="ECO:0000256" key="7">
    <source>
        <dbReference type="PIRSR" id="PIRSR006809-1"/>
    </source>
</evidence>
<proteinExistence type="inferred from homology"/>
<evidence type="ECO:0000256" key="2">
    <source>
        <dbReference type="ARBA" id="ARBA00022723"/>
    </source>
</evidence>
<organism evidence="11 13">
    <name type="scientific">Eggerthella sinensis</name>
    <dbReference type="NCBI Taxonomy" id="242230"/>
    <lineage>
        <taxon>Bacteria</taxon>
        <taxon>Bacillati</taxon>
        <taxon>Actinomycetota</taxon>
        <taxon>Coriobacteriia</taxon>
        <taxon>Eggerthellales</taxon>
        <taxon>Eggerthellaceae</taxon>
        <taxon>Eggerthella</taxon>
    </lineage>
</organism>